<dbReference type="InterPro" id="IPR002204">
    <property type="entry name" value="3-OH-isobutyrate_DH-rel_CS"/>
</dbReference>
<dbReference type="OrthoDB" id="3185659at2"/>
<dbReference type="InterPro" id="IPR006115">
    <property type="entry name" value="6PGDH_NADP-bd"/>
</dbReference>
<sequence length="297" mass="30043">MTKPTIAFIGLGIMGAPMAANLVKAGYVVTGYNRSPGKIDALVARGGHAADSIADAVTGAEVIITMVPDSPDVEAVVGGPDGIFAHAQPDAIWIDCSTIRPDVAAALAEQAAAHQIQAIDAPVSGGEAGAVEGTLSIMVGGDGTVVESVRPVLEAVGRTIVHVGPAGSGQTVKAANQLIVAGTIELVAEALVFLEAHQVDTTAAIEVLAGGLAGNRILDRKAASMVARSFEPGFRVDLHHKDLGIILAAAREAGVAIPLGAQTAQLMQALRQLGHGGLDHSALLLLVEQLSGRAAKD</sequence>
<evidence type="ECO:0000256" key="2">
    <source>
        <dbReference type="ARBA" id="ARBA00023002"/>
    </source>
</evidence>
<dbReference type="PROSITE" id="PS00895">
    <property type="entry name" value="3_HYDROXYISOBUT_DH"/>
    <property type="match status" value="1"/>
</dbReference>
<evidence type="ECO:0000259" key="7">
    <source>
        <dbReference type="Pfam" id="PF14833"/>
    </source>
</evidence>
<dbReference type="KEGG" id="mph:MLP_32700"/>
<feature type="domain" description="6-phosphogluconate dehydrogenase NADP-binding" evidence="6">
    <location>
        <begin position="5"/>
        <end position="164"/>
    </location>
</feature>
<keyword evidence="5" id="KW-0732">Signal</keyword>
<name>F5XLL8_MICPN</name>
<feature type="active site" evidence="4">
    <location>
        <position position="173"/>
    </location>
</feature>
<dbReference type="GO" id="GO:0016054">
    <property type="term" value="P:organic acid catabolic process"/>
    <property type="evidence" value="ECO:0007669"/>
    <property type="project" value="UniProtKB-ARBA"/>
</dbReference>
<reference evidence="8 9" key="1">
    <citation type="submission" date="2011-05" db="EMBL/GenBank/DDBJ databases">
        <title>Whole genome sequence of Microlunatus phosphovorus NM-1.</title>
        <authorList>
            <person name="Hosoyama A."/>
            <person name="Sasaki K."/>
            <person name="Harada T."/>
            <person name="Igarashi R."/>
            <person name="Kawakoshi A."/>
            <person name="Sasagawa M."/>
            <person name="Fukada J."/>
            <person name="Nakamura S."/>
            <person name="Katano Y."/>
            <person name="Hanada S."/>
            <person name="Kamagata Y."/>
            <person name="Nakamura N."/>
            <person name="Yamazaki S."/>
            <person name="Fujita N."/>
        </authorList>
    </citation>
    <scope>NUCLEOTIDE SEQUENCE [LARGE SCALE GENOMIC DNA]</scope>
    <source>
        <strain evidence="9">ATCC 700054 / DSM 10555 / JCM 9379 / NBRC 101784 / NCIMB 13414 / VKM Ac-1990 / NM-1</strain>
    </source>
</reference>
<accession>F5XLL8</accession>
<dbReference type="InterPro" id="IPR029154">
    <property type="entry name" value="HIBADH-like_NADP-bd"/>
</dbReference>
<evidence type="ECO:0000313" key="9">
    <source>
        <dbReference type="Proteomes" id="UP000007947"/>
    </source>
</evidence>
<dbReference type="Pfam" id="PF03446">
    <property type="entry name" value="NAD_binding_2"/>
    <property type="match status" value="1"/>
</dbReference>
<dbReference type="InterPro" id="IPR013328">
    <property type="entry name" value="6PGD_dom2"/>
</dbReference>
<dbReference type="InterPro" id="IPR036291">
    <property type="entry name" value="NAD(P)-bd_dom_sf"/>
</dbReference>
<comment type="similarity">
    <text evidence="1">Belongs to the HIBADH-related family.</text>
</comment>
<organism evidence="8 9">
    <name type="scientific">Microlunatus phosphovorus (strain ATCC 700054 / DSM 10555 / JCM 9379 / NBRC 101784 / NCIMB 13414 / VKM Ac-1990 / NM-1)</name>
    <dbReference type="NCBI Taxonomy" id="1032480"/>
    <lineage>
        <taxon>Bacteria</taxon>
        <taxon>Bacillati</taxon>
        <taxon>Actinomycetota</taxon>
        <taxon>Actinomycetes</taxon>
        <taxon>Propionibacteriales</taxon>
        <taxon>Propionibacteriaceae</taxon>
        <taxon>Microlunatus</taxon>
    </lineage>
</organism>
<gene>
    <name evidence="8" type="ordered locus">MLP_32700</name>
</gene>
<feature type="domain" description="3-hydroxyisobutyrate dehydrogenase-like NAD-binding" evidence="7">
    <location>
        <begin position="167"/>
        <end position="285"/>
    </location>
</feature>
<dbReference type="Gene3D" id="1.10.1040.10">
    <property type="entry name" value="N-(1-d-carboxylethyl)-l-norvaline Dehydrogenase, domain 2"/>
    <property type="match status" value="1"/>
</dbReference>
<dbReference type="PIRSF" id="PIRSF000103">
    <property type="entry name" value="HIBADH"/>
    <property type="match status" value="1"/>
</dbReference>
<dbReference type="Proteomes" id="UP000007947">
    <property type="component" value="Chromosome"/>
</dbReference>
<dbReference type="InterPro" id="IPR006398">
    <property type="entry name" value="Tartro_sem_red"/>
</dbReference>
<evidence type="ECO:0000259" key="6">
    <source>
        <dbReference type="Pfam" id="PF03446"/>
    </source>
</evidence>
<evidence type="ECO:0000256" key="1">
    <source>
        <dbReference type="ARBA" id="ARBA00009080"/>
    </source>
</evidence>
<keyword evidence="3" id="KW-0520">NAD</keyword>
<dbReference type="GO" id="GO:0050661">
    <property type="term" value="F:NADP binding"/>
    <property type="evidence" value="ECO:0007669"/>
    <property type="project" value="InterPro"/>
</dbReference>
<feature type="chain" id="PRO_5039227632" evidence="5">
    <location>
        <begin position="20"/>
        <end position="297"/>
    </location>
</feature>
<proteinExistence type="inferred from homology"/>
<dbReference type="RefSeq" id="WP_013864147.1">
    <property type="nucleotide sequence ID" value="NC_015635.1"/>
</dbReference>
<dbReference type="Pfam" id="PF14833">
    <property type="entry name" value="NAD_binding_11"/>
    <property type="match status" value="1"/>
</dbReference>
<dbReference type="Gene3D" id="3.40.50.720">
    <property type="entry name" value="NAD(P)-binding Rossmann-like Domain"/>
    <property type="match status" value="1"/>
</dbReference>
<dbReference type="GO" id="GO:0008679">
    <property type="term" value="F:2-hydroxy-3-oxopropionate reductase activity"/>
    <property type="evidence" value="ECO:0007669"/>
    <property type="project" value="UniProtKB-EC"/>
</dbReference>
<dbReference type="InterPro" id="IPR008927">
    <property type="entry name" value="6-PGluconate_DH-like_C_sf"/>
</dbReference>
<dbReference type="EMBL" id="AP012204">
    <property type="protein sequence ID" value="BAK36284.1"/>
    <property type="molecule type" value="Genomic_DNA"/>
</dbReference>
<evidence type="ECO:0000256" key="4">
    <source>
        <dbReference type="PIRSR" id="PIRSR000103-1"/>
    </source>
</evidence>
<feature type="signal peptide" evidence="5">
    <location>
        <begin position="1"/>
        <end position="19"/>
    </location>
</feature>
<dbReference type="SUPFAM" id="SSF51735">
    <property type="entry name" value="NAD(P)-binding Rossmann-fold domains"/>
    <property type="match status" value="1"/>
</dbReference>
<dbReference type="PANTHER" id="PTHR43060:SF15">
    <property type="entry name" value="3-HYDROXYISOBUTYRATE DEHYDROGENASE-LIKE 1, MITOCHONDRIAL-RELATED"/>
    <property type="match status" value="1"/>
</dbReference>
<evidence type="ECO:0000256" key="3">
    <source>
        <dbReference type="ARBA" id="ARBA00023027"/>
    </source>
</evidence>
<dbReference type="eggNOG" id="COG2084">
    <property type="taxonomic scope" value="Bacteria"/>
</dbReference>
<dbReference type="SUPFAM" id="SSF48179">
    <property type="entry name" value="6-phosphogluconate dehydrogenase C-terminal domain-like"/>
    <property type="match status" value="1"/>
</dbReference>
<dbReference type="PANTHER" id="PTHR43060">
    <property type="entry name" value="3-HYDROXYISOBUTYRATE DEHYDROGENASE-LIKE 1, MITOCHONDRIAL-RELATED"/>
    <property type="match status" value="1"/>
</dbReference>
<protein>
    <submittedName>
        <fullName evidence="8">2-hydroxy-3-oxopropionate reductase</fullName>
        <ecNumber evidence="8">1.1.1.60</ecNumber>
    </submittedName>
</protein>
<keyword evidence="2 8" id="KW-0560">Oxidoreductase</keyword>
<dbReference type="HOGENOM" id="CLU_035117_1_0_11"/>
<dbReference type="InterPro" id="IPR015815">
    <property type="entry name" value="HIBADH-related"/>
</dbReference>
<keyword evidence="9" id="KW-1185">Reference proteome</keyword>
<dbReference type="STRING" id="1032480.MLP_32700"/>
<dbReference type="EC" id="1.1.1.60" evidence="8"/>
<evidence type="ECO:0000256" key="5">
    <source>
        <dbReference type="SAM" id="SignalP"/>
    </source>
</evidence>
<dbReference type="GO" id="GO:0046487">
    <property type="term" value="P:glyoxylate metabolic process"/>
    <property type="evidence" value="ECO:0007669"/>
    <property type="project" value="InterPro"/>
</dbReference>
<dbReference type="AlphaFoldDB" id="F5XLL8"/>
<dbReference type="NCBIfam" id="TIGR01505">
    <property type="entry name" value="tartro_sem_red"/>
    <property type="match status" value="1"/>
</dbReference>
<evidence type="ECO:0000313" key="8">
    <source>
        <dbReference type="EMBL" id="BAK36284.1"/>
    </source>
</evidence>
<dbReference type="GO" id="GO:0051287">
    <property type="term" value="F:NAD binding"/>
    <property type="evidence" value="ECO:0007669"/>
    <property type="project" value="InterPro"/>
</dbReference>